<organism evidence="1 2">
    <name type="scientific">Paramecium sonneborni</name>
    <dbReference type="NCBI Taxonomy" id="65129"/>
    <lineage>
        <taxon>Eukaryota</taxon>
        <taxon>Sar</taxon>
        <taxon>Alveolata</taxon>
        <taxon>Ciliophora</taxon>
        <taxon>Intramacronucleata</taxon>
        <taxon>Oligohymenophorea</taxon>
        <taxon>Peniculida</taxon>
        <taxon>Parameciidae</taxon>
        <taxon>Paramecium</taxon>
    </lineage>
</organism>
<name>A0A8S1MBE0_9CILI</name>
<dbReference type="AlphaFoldDB" id="A0A8S1MBE0"/>
<proteinExistence type="predicted"/>
<evidence type="ECO:0000313" key="2">
    <source>
        <dbReference type="Proteomes" id="UP000692954"/>
    </source>
</evidence>
<sequence>MTQEYSDIKIIIKPSEQQLQISLDPSTTIIELYDYIKTELKLFDQFEKWTCKTQNGVQLKLDDVIANNINRTLIINTEAQLNLLIWIVNGQKLKLFPSSYNPMTTIEELAQQHLEYFVNEIYQGDSSDIDITISQTPYNDSEIRKKSLQELNINDYSLVVIRWMNKDLKSQQQLISTVFHQSKNYNINESNTNENIQQMDCDPQQSIQLENGQLIKKFPFNEFNYLKDFIQKMIKNMEQKIIENLKSFEKKLIEYVIQLEQHIPEINMLDQNVQQQDCQFITQLKGQYQKYNQTRDTLSQLELYFNQFIENLKKISLNENMITKGVYLSSENQAIIVQMNQDSTITDLFYELKKQCCISVPLEDWICEQQLNKKDKMNINQPISEIESDVLIIQYKNQEVEAK</sequence>
<gene>
    <name evidence="1" type="ORF">PSON_ATCC_30995.1.T0310198</name>
</gene>
<comment type="caution">
    <text evidence="1">The sequence shown here is derived from an EMBL/GenBank/DDBJ whole genome shotgun (WGS) entry which is preliminary data.</text>
</comment>
<dbReference type="EMBL" id="CAJJDN010000031">
    <property type="protein sequence ID" value="CAD8073906.1"/>
    <property type="molecule type" value="Genomic_DNA"/>
</dbReference>
<protein>
    <submittedName>
        <fullName evidence="1">Uncharacterized protein</fullName>
    </submittedName>
</protein>
<evidence type="ECO:0000313" key="1">
    <source>
        <dbReference type="EMBL" id="CAD8073906.1"/>
    </source>
</evidence>
<keyword evidence="2" id="KW-1185">Reference proteome</keyword>
<accession>A0A8S1MBE0</accession>
<reference evidence="1" key="1">
    <citation type="submission" date="2021-01" db="EMBL/GenBank/DDBJ databases">
        <authorList>
            <consortium name="Genoscope - CEA"/>
            <person name="William W."/>
        </authorList>
    </citation>
    <scope>NUCLEOTIDE SEQUENCE</scope>
</reference>
<dbReference type="Proteomes" id="UP000692954">
    <property type="component" value="Unassembled WGS sequence"/>
</dbReference>